<dbReference type="CDD" id="cd01574">
    <property type="entry name" value="PBP1_LacI"/>
    <property type="match status" value="1"/>
</dbReference>
<proteinExistence type="predicted"/>
<evidence type="ECO:0000313" key="5">
    <source>
        <dbReference type="EMBL" id="HCE18070.1"/>
    </source>
</evidence>
<dbReference type="InterPro" id="IPR000843">
    <property type="entry name" value="HTH_LacI"/>
</dbReference>
<dbReference type="SUPFAM" id="SSF53822">
    <property type="entry name" value="Periplasmic binding protein-like I"/>
    <property type="match status" value="1"/>
</dbReference>
<dbReference type="Proteomes" id="UP000264141">
    <property type="component" value="Unassembled WGS sequence"/>
</dbReference>
<feature type="domain" description="HTH lacI-type" evidence="4">
    <location>
        <begin position="7"/>
        <end position="61"/>
    </location>
</feature>
<dbReference type="PANTHER" id="PTHR30146">
    <property type="entry name" value="LACI-RELATED TRANSCRIPTIONAL REPRESSOR"/>
    <property type="match status" value="1"/>
</dbReference>
<protein>
    <submittedName>
        <fullName evidence="5">LacI family transcriptional regulator</fullName>
    </submittedName>
</protein>
<dbReference type="CDD" id="cd01392">
    <property type="entry name" value="HTH_LacI"/>
    <property type="match status" value="1"/>
</dbReference>
<dbReference type="SUPFAM" id="SSF47413">
    <property type="entry name" value="lambda repressor-like DNA-binding domains"/>
    <property type="match status" value="1"/>
</dbReference>
<gene>
    <name evidence="5" type="ORF">DEQ80_09440</name>
</gene>
<dbReference type="PROSITE" id="PS00356">
    <property type="entry name" value="HTH_LACI_1"/>
    <property type="match status" value="1"/>
</dbReference>
<dbReference type="Gene3D" id="3.40.50.2300">
    <property type="match status" value="2"/>
</dbReference>
<keyword evidence="3" id="KW-0804">Transcription</keyword>
<sequence length="346" mass="38246">MKPKKSVTIKDVARVAGVSAQTVSRVLNDRPDVSDETRQRIRGIIHELGYAPNIIARSLIQGRSNTIGVVGYGLGYYGPSRTLTGIERQANQLGYSLLLSLLRDPDTSTGESLLPNLLMRKVDGIIWAVPEIGEHRAALLETVRNIPVPIVFINMEPRPDLNVVAIDNFNAARKAVFHLLEQGYRKIGVITGPPTWWESRQREAGWRSAMQEAGFLSAHELEQLCVAGDWYPESGSRGLEELLTRNPSLEAVFAFNDPMALGVLKTAQRLGRRVPDDLAVVGFDDTPEADYFSPPLTTLRQPLIELGGQAVQLLHRLLTTPESPSTPEQIWLQSELVVRSSSISSR</sequence>
<dbReference type="EMBL" id="DPBP01000037">
    <property type="protein sequence ID" value="HCE18070.1"/>
    <property type="molecule type" value="Genomic_DNA"/>
</dbReference>
<dbReference type="RefSeq" id="WP_062192765.1">
    <property type="nucleotide sequence ID" value="NZ_DF967965.1"/>
</dbReference>
<dbReference type="GO" id="GO:0000976">
    <property type="term" value="F:transcription cis-regulatory region binding"/>
    <property type="evidence" value="ECO:0007669"/>
    <property type="project" value="TreeGrafter"/>
</dbReference>
<dbReference type="Gene3D" id="1.10.260.40">
    <property type="entry name" value="lambda repressor-like DNA-binding domains"/>
    <property type="match status" value="1"/>
</dbReference>
<keyword evidence="1" id="KW-0805">Transcription regulation</keyword>
<dbReference type="GO" id="GO:0003700">
    <property type="term" value="F:DNA-binding transcription factor activity"/>
    <property type="evidence" value="ECO:0007669"/>
    <property type="project" value="TreeGrafter"/>
</dbReference>
<comment type="caution">
    <text evidence="5">The sequence shown here is derived from an EMBL/GenBank/DDBJ whole genome shotgun (WGS) entry which is preliminary data.</text>
</comment>
<dbReference type="InterPro" id="IPR010982">
    <property type="entry name" value="Lambda_DNA-bd_dom_sf"/>
</dbReference>
<dbReference type="PRINTS" id="PR00036">
    <property type="entry name" value="HTHLACI"/>
</dbReference>
<accession>A0A3D1JHL9</accession>
<reference evidence="5 6" key="1">
    <citation type="journal article" date="2018" name="Nat. Biotechnol.">
        <title>A standardized bacterial taxonomy based on genome phylogeny substantially revises the tree of life.</title>
        <authorList>
            <person name="Parks D.H."/>
            <person name="Chuvochina M."/>
            <person name="Waite D.W."/>
            <person name="Rinke C."/>
            <person name="Skarshewski A."/>
            <person name="Chaumeil P.A."/>
            <person name="Hugenholtz P."/>
        </authorList>
    </citation>
    <scope>NUCLEOTIDE SEQUENCE [LARGE SCALE GENOMIC DNA]</scope>
    <source>
        <strain evidence="5">UBA8781</strain>
    </source>
</reference>
<dbReference type="AlphaFoldDB" id="A0A3D1JHL9"/>
<evidence type="ECO:0000256" key="1">
    <source>
        <dbReference type="ARBA" id="ARBA00023015"/>
    </source>
</evidence>
<dbReference type="PROSITE" id="PS50932">
    <property type="entry name" value="HTH_LACI_2"/>
    <property type="match status" value="1"/>
</dbReference>
<dbReference type="OrthoDB" id="9785139at2"/>
<evidence type="ECO:0000256" key="2">
    <source>
        <dbReference type="ARBA" id="ARBA00023125"/>
    </source>
</evidence>
<evidence type="ECO:0000313" key="6">
    <source>
        <dbReference type="Proteomes" id="UP000264141"/>
    </source>
</evidence>
<dbReference type="Pfam" id="PF00356">
    <property type="entry name" value="LacI"/>
    <property type="match status" value="1"/>
</dbReference>
<dbReference type="InterPro" id="IPR046335">
    <property type="entry name" value="LacI/GalR-like_sensor"/>
</dbReference>
<dbReference type="STRING" id="229919.GCA_001050195_01921"/>
<organism evidence="5 6">
    <name type="scientific">Anaerolinea thermolimosa</name>
    <dbReference type="NCBI Taxonomy" id="229919"/>
    <lineage>
        <taxon>Bacteria</taxon>
        <taxon>Bacillati</taxon>
        <taxon>Chloroflexota</taxon>
        <taxon>Anaerolineae</taxon>
        <taxon>Anaerolineales</taxon>
        <taxon>Anaerolineaceae</taxon>
        <taxon>Anaerolinea</taxon>
    </lineage>
</organism>
<dbReference type="SMART" id="SM00354">
    <property type="entry name" value="HTH_LACI"/>
    <property type="match status" value="1"/>
</dbReference>
<dbReference type="Pfam" id="PF13377">
    <property type="entry name" value="Peripla_BP_3"/>
    <property type="match status" value="1"/>
</dbReference>
<dbReference type="PANTHER" id="PTHR30146:SF109">
    <property type="entry name" value="HTH-TYPE TRANSCRIPTIONAL REGULATOR GALS"/>
    <property type="match status" value="1"/>
</dbReference>
<name>A0A3D1JHL9_9CHLR</name>
<dbReference type="InterPro" id="IPR028082">
    <property type="entry name" value="Peripla_BP_I"/>
</dbReference>
<evidence type="ECO:0000259" key="4">
    <source>
        <dbReference type="PROSITE" id="PS50932"/>
    </source>
</evidence>
<evidence type="ECO:0000256" key="3">
    <source>
        <dbReference type="ARBA" id="ARBA00023163"/>
    </source>
</evidence>
<keyword evidence="2" id="KW-0238">DNA-binding</keyword>